<dbReference type="InterPro" id="IPR002048">
    <property type="entry name" value="EF_hand_dom"/>
</dbReference>
<dbReference type="PROSITE" id="PS00018">
    <property type="entry name" value="EF_HAND_1"/>
    <property type="match status" value="3"/>
</dbReference>
<dbReference type="Pfam" id="PF13499">
    <property type="entry name" value="EF-hand_7"/>
    <property type="match status" value="1"/>
</dbReference>
<dbReference type="SMART" id="SM00054">
    <property type="entry name" value="EFh"/>
    <property type="match status" value="4"/>
</dbReference>
<feature type="domain" description="EF-hand" evidence="2">
    <location>
        <begin position="136"/>
        <end position="171"/>
    </location>
</feature>
<dbReference type="InterPro" id="IPR018247">
    <property type="entry name" value="EF_Hand_1_Ca_BS"/>
</dbReference>
<evidence type="ECO:0000256" key="1">
    <source>
        <dbReference type="ARBA" id="ARBA00022837"/>
    </source>
</evidence>
<dbReference type="PROSITE" id="PS50222">
    <property type="entry name" value="EF_HAND_2"/>
    <property type="match status" value="4"/>
</dbReference>
<dbReference type="CDD" id="cd00051">
    <property type="entry name" value="EFh"/>
    <property type="match status" value="1"/>
</dbReference>
<accession>A0A813E4V6</accession>
<evidence type="ECO:0000313" key="3">
    <source>
        <dbReference type="EMBL" id="CAE8592618.1"/>
    </source>
</evidence>
<feature type="non-terminal residue" evidence="3">
    <location>
        <position position="323"/>
    </location>
</feature>
<name>A0A813E4V6_POLGL</name>
<evidence type="ECO:0000259" key="2">
    <source>
        <dbReference type="PROSITE" id="PS50222"/>
    </source>
</evidence>
<feature type="domain" description="EF-hand" evidence="2">
    <location>
        <begin position="96"/>
        <end position="131"/>
    </location>
</feature>
<protein>
    <recommendedName>
        <fullName evidence="2">EF-hand domain-containing protein</fullName>
    </recommendedName>
</protein>
<dbReference type="Proteomes" id="UP000654075">
    <property type="component" value="Unassembled WGS sequence"/>
</dbReference>
<dbReference type="Gene3D" id="1.10.238.10">
    <property type="entry name" value="EF-hand"/>
    <property type="match status" value="2"/>
</dbReference>
<sequence length="323" mass="36061">LGFRMGPPKLATSHFAQILHGVCPTNKGERAMPIVWAAHNKHAASYSTSSSVSSRFDADKSGLPDVTRAPQGGLRLETKEEVIARARRRLIGAKARLNLTWDDIFAHGDKDKSNNLDFGELKQAVRSTLHISPTSLSDLELELLLAAIDTDRSGSVNLQEFNQYVSHGRRPEDEDSLFIKRTARVKRNLGLAFRKFSTTDAGVRSLFSHIDESSDGNISFYEFNSFVRDDLGLGHWDLASSELKMFYKRMDKNGDGMDVKELVDFVQGTQKDHATDGAFSFVEAKPNSPRKLPTFKSQLRHQFGADGNCVFMNLGRTKRALVR</sequence>
<keyword evidence="1" id="KW-0106">Calcium</keyword>
<dbReference type="InterPro" id="IPR011992">
    <property type="entry name" value="EF-hand-dom_pair"/>
</dbReference>
<organism evidence="3 4">
    <name type="scientific">Polarella glacialis</name>
    <name type="common">Dinoflagellate</name>
    <dbReference type="NCBI Taxonomy" id="89957"/>
    <lineage>
        <taxon>Eukaryota</taxon>
        <taxon>Sar</taxon>
        <taxon>Alveolata</taxon>
        <taxon>Dinophyceae</taxon>
        <taxon>Suessiales</taxon>
        <taxon>Suessiaceae</taxon>
        <taxon>Polarella</taxon>
    </lineage>
</organism>
<feature type="domain" description="EF-hand" evidence="2">
    <location>
        <begin position="238"/>
        <end position="272"/>
    </location>
</feature>
<dbReference type="GO" id="GO:0005509">
    <property type="term" value="F:calcium ion binding"/>
    <property type="evidence" value="ECO:0007669"/>
    <property type="project" value="InterPro"/>
</dbReference>
<gene>
    <name evidence="3" type="ORF">PGLA1383_LOCUS11263</name>
</gene>
<feature type="domain" description="EF-hand" evidence="2">
    <location>
        <begin position="198"/>
        <end position="233"/>
    </location>
</feature>
<keyword evidence="4" id="KW-1185">Reference proteome</keyword>
<dbReference type="EMBL" id="CAJNNV010005775">
    <property type="protein sequence ID" value="CAE8592618.1"/>
    <property type="molecule type" value="Genomic_DNA"/>
</dbReference>
<dbReference type="SUPFAM" id="SSF47473">
    <property type="entry name" value="EF-hand"/>
    <property type="match status" value="1"/>
</dbReference>
<proteinExistence type="predicted"/>
<dbReference type="AlphaFoldDB" id="A0A813E4V6"/>
<comment type="caution">
    <text evidence="3">The sequence shown here is derived from an EMBL/GenBank/DDBJ whole genome shotgun (WGS) entry which is preliminary data.</text>
</comment>
<dbReference type="OrthoDB" id="293868at2759"/>
<reference evidence="3" key="1">
    <citation type="submission" date="2021-02" db="EMBL/GenBank/DDBJ databases">
        <authorList>
            <person name="Dougan E. K."/>
            <person name="Rhodes N."/>
            <person name="Thang M."/>
            <person name="Chan C."/>
        </authorList>
    </citation>
    <scope>NUCLEOTIDE SEQUENCE</scope>
</reference>
<evidence type="ECO:0000313" key="4">
    <source>
        <dbReference type="Proteomes" id="UP000654075"/>
    </source>
</evidence>